<evidence type="ECO:0000313" key="1">
    <source>
        <dbReference type="Proteomes" id="UP000887574"/>
    </source>
</evidence>
<keyword evidence="1" id="KW-1185">Reference proteome</keyword>
<proteinExistence type="predicted"/>
<dbReference type="AlphaFoldDB" id="A0A915CLN8"/>
<reference evidence="2" key="1">
    <citation type="submission" date="2022-11" db="UniProtKB">
        <authorList>
            <consortium name="WormBaseParasite"/>
        </authorList>
    </citation>
    <scope>IDENTIFICATION</scope>
</reference>
<protein>
    <submittedName>
        <fullName evidence="2">Uncharacterized protein</fullName>
    </submittedName>
</protein>
<accession>A0A915CLN8</accession>
<dbReference type="Proteomes" id="UP000887574">
    <property type="component" value="Unplaced"/>
</dbReference>
<evidence type="ECO:0000313" key="2">
    <source>
        <dbReference type="WBParaSite" id="jg10444"/>
    </source>
</evidence>
<name>A0A915CLN8_9BILA</name>
<sequence>MNPQQAFENAQKMALELTRKAGQSGKEPSSIRIKFPFWQKVRNQYSRRRRKAGFAVLDEFAPPTVFTKTNRANVIGHEEK</sequence>
<organism evidence="1 2">
    <name type="scientific">Ditylenchus dipsaci</name>
    <dbReference type="NCBI Taxonomy" id="166011"/>
    <lineage>
        <taxon>Eukaryota</taxon>
        <taxon>Metazoa</taxon>
        <taxon>Ecdysozoa</taxon>
        <taxon>Nematoda</taxon>
        <taxon>Chromadorea</taxon>
        <taxon>Rhabditida</taxon>
        <taxon>Tylenchina</taxon>
        <taxon>Tylenchomorpha</taxon>
        <taxon>Sphaerularioidea</taxon>
        <taxon>Anguinidae</taxon>
        <taxon>Anguininae</taxon>
        <taxon>Ditylenchus</taxon>
    </lineage>
</organism>
<dbReference type="WBParaSite" id="jg10444">
    <property type="protein sequence ID" value="jg10444"/>
    <property type="gene ID" value="jg10444"/>
</dbReference>